<evidence type="ECO:0000256" key="1">
    <source>
        <dbReference type="ARBA" id="ARBA00023110"/>
    </source>
</evidence>
<dbReference type="Pfam" id="PF05697">
    <property type="entry name" value="Trigger_N"/>
    <property type="match status" value="1"/>
</dbReference>
<dbReference type="OrthoDB" id="9767721at2"/>
<dbReference type="EMBL" id="QQBG01000007">
    <property type="protein sequence ID" value="RDB31796.1"/>
    <property type="molecule type" value="Genomic_DNA"/>
</dbReference>
<feature type="domain" description="Trigger factor C-terminal" evidence="4">
    <location>
        <begin position="256"/>
        <end position="347"/>
    </location>
</feature>
<sequence>MSENRVDILSKEVLPNCLLELVVSVPSSLVTLCREEAINKIVKTVSLPGFRKGRVPRHHVMDSFGQKIQLEWQESLAKLVAQDAVKILGVRTIPPVIYKWKKLSDTSDAELQLSLETYPQDISVEALDFSSLSPPQRKEVTDEVVQNKIDEYRGILAEWVTLDEDIPLSPEDRINYRLLAQTGEEVGKGKGCLVKEMDPCLRDALLKMGTREGEVNLAQDCSSLPAGVYRVHVLQADRKDLPPLDTAFAQRFHLQSVDELRSEMKKRLQSSLDFDYLEEAKSVLQDALVEQLLFELPQSLLEREVESRSSFASNQGLTKEEVEEQARHALRLFFFIESIAIQHRIQLTPEHRDFIWSQNPPGPQGESGRQRMAAQLMQHEVLLFLLQRIGWINPN</sequence>
<evidence type="ECO:0000313" key="5">
    <source>
        <dbReference type="EMBL" id="RDB31796.1"/>
    </source>
</evidence>
<evidence type="ECO:0000259" key="3">
    <source>
        <dbReference type="Pfam" id="PF05697"/>
    </source>
</evidence>
<dbReference type="InterPro" id="IPR008880">
    <property type="entry name" value="Trigger_fac_C"/>
</dbReference>
<dbReference type="InterPro" id="IPR037041">
    <property type="entry name" value="Trigger_fac_C_sf"/>
</dbReference>
<dbReference type="GO" id="GO:0015031">
    <property type="term" value="P:protein transport"/>
    <property type="evidence" value="ECO:0007669"/>
    <property type="project" value="InterPro"/>
</dbReference>
<dbReference type="RefSeq" id="WP_114544051.1">
    <property type="nucleotide sequence ID" value="NZ_QQBG01000007.1"/>
</dbReference>
<protein>
    <submittedName>
        <fullName evidence="5">Cell division trigger factor</fullName>
    </submittedName>
</protein>
<keyword evidence="2" id="KW-0413">Isomerase</keyword>
<dbReference type="AlphaFoldDB" id="A0A369KLA6"/>
<dbReference type="GO" id="GO:0006457">
    <property type="term" value="P:protein folding"/>
    <property type="evidence" value="ECO:0007669"/>
    <property type="project" value="InterPro"/>
</dbReference>
<dbReference type="SUPFAM" id="SSF102735">
    <property type="entry name" value="Trigger factor ribosome-binding domain"/>
    <property type="match status" value="1"/>
</dbReference>
<dbReference type="InterPro" id="IPR036611">
    <property type="entry name" value="Trigger_fac_ribosome-bd_sf"/>
</dbReference>
<dbReference type="Pfam" id="PF05698">
    <property type="entry name" value="Trigger_C"/>
    <property type="match status" value="1"/>
</dbReference>
<dbReference type="InterPro" id="IPR008881">
    <property type="entry name" value="Trigger_fac_ribosome-bd_bac"/>
</dbReference>
<evidence type="ECO:0000259" key="4">
    <source>
        <dbReference type="Pfam" id="PF05698"/>
    </source>
</evidence>
<dbReference type="InterPro" id="IPR027304">
    <property type="entry name" value="Trigger_fact/SurA_dom_sf"/>
</dbReference>
<dbReference type="GO" id="GO:0003755">
    <property type="term" value="F:peptidyl-prolyl cis-trans isomerase activity"/>
    <property type="evidence" value="ECO:0007669"/>
    <property type="project" value="UniProtKB-KW"/>
</dbReference>
<evidence type="ECO:0000313" key="6">
    <source>
        <dbReference type="Proteomes" id="UP000253816"/>
    </source>
</evidence>
<feature type="domain" description="Trigger factor ribosome-binding bacterial" evidence="3">
    <location>
        <begin position="12"/>
        <end position="151"/>
    </location>
</feature>
<dbReference type="Proteomes" id="UP000253816">
    <property type="component" value="Unassembled WGS sequence"/>
</dbReference>
<comment type="caution">
    <text evidence="5">The sequence shown here is derived from an EMBL/GenBank/DDBJ whole genome shotgun (WGS) entry which is preliminary data.</text>
</comment>
<keyword evidence="5" id="KW-0132">Cell division</keyword>
<accession>A0A369KLA6</accession>
<proteinExistence type="predicted"/>
<dbReference type="SUPFAM" id="SSF109998">
    <property type="entry name" value="Triger factor/SurA peptide-binding domain-like"/>
    <property type="match status" value="1"/>
</dbReference>
<dbReference type="Gene3D" id="3.30.70.1050">
    <property type="entry name" value="Trigger factor ribosome-binding domain"/>
    <property type="match status" value="1"/>
</dbReference>
<reference evidence="5 6" key="1">
    <citation type="submission" date="2018-07" db="EMBL/GenBank/DDBJ databases">
        <title>Comparative genomics of the Candidatus Parilichlamydiaceae reveals evidence of convergent evolution and genome reduction in the phylum Chlamydiae.</title>
        <authorList>
            <person name="Taylor-Brown A."/>
            <person name="Polkinghorne A."/>
        </authorList>
    </citation>
    <scope>NUCLEOTIDE SEQUENCE [LARGE SCALE GENOMIC DNA]</scope>
    <source>
        <strain evidence="5 6">Hat2</strain>
    </source>
</reference>
<dbReference type="Gene3D" id="1.10.3120.10">
    <property type="entry name" value="Trigger factor, C-terminal domain"/>
    <property type="match status" value="1"/>
</dbReference>
<keyword evidence="5" id="KW-0131">Cell cycle</keyword>
<evidence type="ECO:0000256" key="2">
    <source>
        <dbReference type="ARBA" id="ARBA00023235"/>
    </source>
</evidence>
<keyword evidence="1" id="KW-0697">Rotamase</keyword>
<gene>
    <name evidence="5" type="ORF">HAT2_00095</name>
</gene>
<keyword evidence="6" id="KW-1185">Reference proteome</keyword>
<name>A0A369KLA6_9BACT</name>
<dbReference type="GO" id="GO:0051301">
    <property type="term" value="P:cell division"/>
    <property type="evidence" value="ECO:0007669"/>
    <property type="project" value="UniProtKB-KW"/>
</dbReference>
<organism evidence="5 6">
    <name type="scientific">Candidatus Similichlamydia laticola</name>
    <dbReference type="NCBI Taxonomy" id="2170265"/>
    <lineage>
        <taxon>Bacteria</taxon>
        <taxon>Pseudomonadati</taxon>
        <taxon>Chlamydiota</taxon>
        <taxon>Chlamydiia</taxon>
        <taxon>Parachlamydiales</taxon>
        <taxon>Candidatus Parilichlamydiaceae</taxon>
        <taxon>Candidatus Similichlamydia</taxon>
    </lineage>
</organism>